<dbReference type="AlphaFoldDB" id="A0A537L4Z9"/>
<name>A0A537L4Z9_9BACT</name>
<accession>A0A537L4Z9</accession>
<keyword evidence="10" id="KW-1003">Cell membrane</keyword>
<dbReference type="UniPathway" id="UPA00378"/>
<dbReference type="EC" id="2.4.1.-" evidence="10"/>
<dbReference type="GO" id="GO:0004169">
    <property type="term" value="F:dolichyl-phosphate-mannose-protein mannosyltransferase activity"/>
    <property type="evidence" value="ECO:0007669"/>
    <property type="project" value="UniProtKB-UniRule"/>
</dbReference>
<dbReference type="PANTHER" id="PTHR10050">
    <property type="entry name" value="DOLICHYL-PHOSPHATE-MANNOSE--PROTEIN MANNOSYLTRANSFERASE"/>
    <property type="match status" value="1"/>
</dbReference>
<comment type="pathway">
    <text evidence="2 10">Protein modification; protein glycosylation.</text>
</comment>
<dbReference type="PANTHER" id="PTHR10050:SF46">
    <property type="entry name" value="PROTEIN O-MANNOSYL-TRANSFERASE 2"/>
    <property type="match status" value="1"/>
</dbReference>
<evidence type="ECO:0000256" key="9">
    <source>
        <dbReference type="ARBA" id="ARBA00093617"/>
    </source>
</evidence>
<evidence type="ECO:0000313" key="14">
    <source>
        <dbReference type="Proteomes" id="UP000319353"/>
    </source>
</evidence>
<dbReference type="EMBL" id="VBAL01000064">
    <property type="protein sequence ID" value="TMJ03095.1"/>
    <property type="molecule type" value="Genomic_DNA"/>
</dbReference>
<dbReference type="InterPro" id="IPR003342">
    <property type="entry name" value="ArnT-like_N"/>
</dbReference>
<feature type="transmembrane region" description="Helical" evidence="10">
    <location>
        <begin position="158"/>
        <end position="176"/>
    </location>
</feature>
<comment type="similarity">
    <text evidence="3 10">Belongs to the glycosyltransferase 39 family.</text>
</comment>
<feature type="transmembrane region" description="Helical" evidence="10">
    <location>
        <begin position="28"/>
        <end position="47"/>
    </location>
</feature>
<comment type="caution">
    <text evidence="13">The sequence shown here is derived from an EMBL/GenBank/DDBJ whole genome shotgun (WGS) entry which is preliminary data.</text>
</comment>
<evidence type="ECO:0000256" key="1">
    <source>
        <dbReference type="ARBA" id="ARBA00004127"/>
    </source>
</evidence>
<evidence type="ECO:0000259" key="12">
    <source>
        <dbReference type="Pfam" id="PF16192"/>
    </source>
</evidence>
<dbReference type="Pfam" id="PF02366">
    <property type="entry name" value="PMT"/>
    <property type="match status" value="1"/>
</dbReference>
<proteinExistence type="inferred from homology"/>
<feature type="transmembrane region" description="Helical" evidence="10">
    <location>
        <begin position="196"/>
        <end position="214"/>
    </location>
</feature>
<dbReference type="Proteomes" id="UP000319353">
    <property type="component" value="Unassembled WGS sequence"/>
</dbReference>
<feature type="transmembrane region" description="Helical" evidence="10">
    <location>
        <begin position="426"/>
        <end position="445"/>
    </location>
</feature>
<feature type="transmembrane region" description="Helical" evidence="10">
    <location>
        <begin position="350"/>
        <end position="367"/>
    </location>
</feature>
<dbReference type="InterPro" id="IPR032421">
    <property type="entry name" value="PMT_4TMC"/>
</dbReference>
<keyword evidence="8 10" id="KW-0472">Membrane</keyword>
<keyword evidence="6 10" id="KW-0812">Transmembrane</keyword>
<feature type="domain" description="Protein O-mannosyl-transferase C-terminal four TM" evidence="12">
    <location>
        <begin position="293"/>
        <end position="465"/>
    </location>
</feature>
<dbReference type="GO" id="GO:0012505">
    <property type="term" value="C:endomembrane system"/>
    <property type="evidence" value="ECO:0007669"/>
    <property type="project" value="UniProtKB-SubCell"/>
</dbReference>
<evidence type="ECO:0000259" key="11">
    <source>
        <dbReference type="Pfam" id="PF02366"/>
    </source>
</evidence>
<dbReference type="InterPro" id="IPR027005">
    <property type="entry name" value="PMT-like"/>
</dbReference>
<evidence type="ECO:0000256" key="4">
    <source>
        <dbReference type="ARBA" id="ARBA00022676"/>
    </source>
</evidence>
<feature type="transmembrane region" description="Helical" evidence="10">
    <location>
        <begin position="399"/>
        <end position="419"/>
    </location>
</feature>
<keyword evidence="7 10" id="KW-1133">Transmembrane helix</keyword>
<feature type="transmembrane region" description="Helical" evidence="10">
    <location>
        <begin position="374"/>
        <end position="393"/>
    </location>
</feature>
<feature type="transmembrane region" description="Helical" evidence="10">
    <location>
        <begin position="134"/>
        <end position="152"/>
    </location>
</feature>
<evidence type="ECO:0000256" key="7">
    <source>
        <dbReference type="ARBA" id="ARBA00022989"/>
    </source>
</evidence>
<protein>
    <recommendedName>
        <fullName evidence="9 10">Polyprenol-phosphate-mannose--protein mannosyltransferase</fullName>
        <ecNumber evidence="10">2.4.1.-</ecNumber>
    </recommendedName>
</protein>
<keyword evidence="5 10" id="KW-0808">Transferase</keyword>
<evidence type="ECO:0000256" key="6">
    <source>
        <dbReference type="ARBA" id="ARBA00022692"/>
    </source>
</evidence>
<dbReference type="GO" id="GO:0005886">
    <property type="term" value="C:plasma membrane"/>
    <property type="evidence" value="ECO:0007669"/>
    <property type="project" value="UniProtKB-SubCell"/>
</dbReference>
<gene>
    <name evidence="13" type="ORF">E6H01_05765</name>
</gene>
<evidence type="ECO:0000256" key="10">
    <source>
        <dbReference type="RuleBase" id="RU367007"/>
    </source>
</evidence>
<evidence type="ECO:0000313" key="13">
    <source>
        <dbReference type="EMBL" id="TMJ03095.1"/>
    </source>
</evidence>
<sequence>MDADPSSPAAPLGGEPTRTSLAEARWHAIDTVLLAFLTALAGGLRFAGITAPRAFVFDEFYAADACLYMLGPNGHCRTTTEISVVHPPLGKWLIGAGIRLFGFTPGGWRVVPLVAGTLSVAVLYLLARRLLGSTLAASVAAGLLAFDFLHFVMSRTAMLDVFVVLFGLLSFLCLLYDRDQSEANRPVCRNPSPHRLLARPWLLGAGIAGGAAVASKWSGGYLLAAVAVLAFANAAARRRDDAHRYRRVAREEGVQLLVALVLLPAVVYVLSYAGRLEGALLAWPWARGSWTHAFLTRQYLMFEHHTGSLFTHPYASPAWSWPFIKRPVLFYFQDLGGDGYQEILAFGNPLVWWTALLALAATTWRALRRRRVQAPETVVVAGFAAGYVPWLIVTRQEAFLYYLLPAVPFLYLALARVVAGISARNIRAITIGALVVASIGMFSFFRPVLVGSPLPYREWERRMFFMDCGPAVSDAHKAPVMRPMPPPAGWCWV</sequence>
<feature type="transmembrane region" description="Helical" evidence="10">
    <location>
        <begin position="220"/>
        <end position="236"/>
    </location>
</feature>
<keyword evidence="4 10" id="KW-0328">Glycosyltransferase</keyword>
<evidence type="ECO:0000256" key="2">
    <source>
        <dbReference type="ARBA" id="ARBA00004922"/>
    </source>
</evidence>
<feature type="domain" description="ArnT-like N-terminal" evidence="11">
    <location>
        <begin position="108"/>
        <end position="270"/>
    </location>
</feature>
<comment type="function">
    <text evidence="10">Protein O-mannosyltransferase that catalyzes the transfer of a single mannose residue from a polyprenol phospho-mannosyl lipidic donor to the hydroxyl group of selected serine and threonine residues in acceptor proteins.</text>
</comment>
<organism evidence="13 14">
    <name type="scientific">Candidatus Segetimicrobium genomatis</name>
    <dbReference type="NCBI Taxonomy" id="2569760"/>
    <lineage>
        <taxon>Bacteria</taxon>
        <taxon>Bacillati</taxon>
        <taxon>Candidatus Sysuimicrobiota</taxon>
        <taxon>Candidatus Sysuimicrobiia</taxon>
        <taxon>Candidatus Sysuimicrobiales</taxon>
        <taxon>Candidatus Segetimicrobiaceae</taxon>
        <taxon>Candidatus Segetimicrobium</taxon>
    </lineage>
</organism>
<evidence type="ECO:0000256" key="5">
    <source>
        <dbReference type="ARBA" id="ARBA00022679"/>
    </source>
</evidence>
<feature type="transmembrane region" description="Helical" evidence="10">
    <location>
        <begin position="256"/>
        <end position="274"/>
    </location>
</feature>
<reference evidence="13 14" key="1">
    <citation type="journal article" date="2019" name="Nat. Microbiol.">
        <title>Mediterranean grassland soil C-N compound turnover is dependent on rainfall and depth, and is mediated by genomically divergent microorganisms.</title>
        <authorList>
            <person name="Diamond S."/>
            <person name="Andeer P.F."/>
            <person name="Li Z."/>
            <person name="Crits-Christoph A."/>
            <person name="Burstein D."/>
            <person name="Anantharaman K."/>
            <person name="Lane K.R."/>
            <person name="Thomas B.C."/>
            <person name="Pan C."/>
            <person name="Northen T.R."/>
            <person name="Banfield J.F."/>
        </authorList>
    </citation>
    <scope>NUCLEOTIDE SEQUENCE [LARGE SCALE GENOMIC DNA]</scope>
    <source>
        <strain evidence="13">NP_4</strain>
    </source>
</reference>
<dbReference type="Pfam" id="PF16192">
    <property type="entry name" value="PMT_4TMC"/>
    <property type="match status" value="1"/>
</dbReference>
<evidence type="ECO:0000256" key="3">
    <source>
        <dbReference type="ARBA" id="ARBA00007222"/>
    </source>
</evidence>
<evidence type="ECO:0000256" key="8">
    <source>
        <dbReference type="ARBA" id="ARBA00023136"/>
    </source>
</evidence>
<comment type="subcellular location">
    <subcellularLocation>
        <location evidence="10">Cell membrane</location>
    </subcellularLocation>
    <subcellularLocation>
        <location evidence="1">Endomembrane system</location>
        <topology evidence="1">Multi-pass membrane protein</topology>
    </subcellularLocation>
</comment>